<name>A0AAW2II48_9NEOP</name>
<dbReference type="InterPro" id="IPR011761">
    <property type="entry name" value="ATP-grasp"/>
</dbReference>
<evidence type="ECO:0008006" key="15">
    <source>
        <dbReference type="Google" id="ProtNLM"/>
    </source>
</evidence>
<keyword evidence="7" id="KW-0496">Mitochondrion</keyword>
<dbReference type="InterPro" id="IPR011054">
    <property type="entry name" value="Rudment_hybrid_motif"/>
</dbReference>
<evidence type="ECO:0000259" key="13">
    <source>
        <dbReference type="PROSITE" id="PS50979"/>
    </source>
</evidence>
<dbReference type="FunFam" id="2.40.50.100:FF:000003">
    <property type="entry name" value="Acetyl-CoA carboxylase biotin carboxyl carrier protein"/>
    <property type="match status" value="1"/>
</dbReference>
<feature type="domain" description="Lipoyl-binding" evidence="11">
    <location>
        <begin position="621"/>
        <end position="696"/>
    </location>
</feature>
<evidence type="ECO:0000256" key="9">
    <source>
        <dbReference type="ARBA" id="ARBA00056148"/>
    </source>
</evidence>
<keyword evidence="5 10" id="KW-0067">ATP-binding</keyword>
<dbReference type="InterPro" id="IPR016185">
    <property type="entry name" value="PreATP-grasp_dom_sf"/>
</dbReference>
<dbReference type="InterPro" id="IPR001882">
    <property type="entry name" value="Biotin_BS"/>
</dbReference>
<dbReference type="PROSITE" id="PS50975">
    <property type="entry name" value="ATP_GRASP"/>
    <property type="match status" value="1"/>
</dbReference>
<dbReference type="EMBL" id="JARGDH010000001">
    <property type="protein sequence ID" value="KAL0281155.1"/>
    <property type="molecule type" value="Genomic_DNA"/>
</dbReference>
<dbReference type="PROSITE" id="PS00188">
    <property type="entry name" value="BIOTIN"/>
    <property type="match status" value="1"/>
</dbReference>
<dbReference type="InterPro" id="IPR011764">
    <property type="entry name" value="Biotin_carboxylation_dom"/>
</dbReference>
<dbReference type="InterPro" id="IPR011053">
    <property type="entry name" value="Single_hybrid_motif"/>
</dbReference>
<dbReference type="SUPFAM" id="SSF52440">
    <property type="entry name" value="PreATP-grasp domain"/>
    <property type="match status" value="1"/>
</dbReference>
<dbReference type="PROSITE" id="PS00867">
    <property type="entry name" value="CPSASE_2"/>
    <property type="match status" value="1"/>
</dbReference>
<feature type="domain" description="Biotin carboxylation" evidence="13">
    <location>
        <begin position="22"/>
        <end position="469"/>
    </location>
</feature>
<dbReference type="FunFam" id="3.30.1490.20:FF:000003">
    <property type="entry name" value="acetyl-CoA carboxylase isoform X1"/>
    <property type="match status" value="1"/>
</dbReference>
<dbReference type="Pfam" id="PF02786">
    <property type="entry name" value="CPSase_L_D2"/>
    <property type="match status" value="1"/>
</dbReference>
<dbReference type="PANTHER" id="PTHR18866:SF33">
    <property type="entry name" value="METHYLCROTONOYL-COA CARBOXYLASE SUBUNIT ALPHA, MITOCHONDRIAL-RELATED"/>
    <property type="match status" value="1"/>
</dbReference>
<dbReference type="PANTHER" id="PTHR18866">
    <property type="entry name" value="CARBOXYLASE:PYRUVATE/ACETYL-COA/PROPIONYL-COA CARBOXYLASE"/>
    <property type="match status" value="1"/>
</dbReference>
<dbReference type="Gene3D" id="2.40.50.100">
    <property type="match status" value="1"/>
</dbReference>
<dbReference type="Gene3D" id="3.30.470.20">
    <property type="entry name" value="ATP-grasp fold, B domain"/>
    <property type="match status" value="1"/>
</dbReference>
<dbReference type="SMART" id="SM00878">
    <property type="entry name" value="Biotin_carb_C"/>
    <property type="match status" value="1"/>
</dbReference>
<dbReference type="SUPFAM" id="SSF56059">
    <property type="entry name" value="Glutathione synthetase ATP-binding domain-like"/>
    <property type="match status" value="1"/>
</dbReference>
<dbReference type="FunFam" id="3.40.50.20:FF:000010">
    <property type="entry name" value="Propionyl-CoA carboxylase subunit alpha"/>
    <property type="match status" value="1"/>
</dbReference>
<reference evidence="14" key="1">
    <citation type="journal article" date="2024" name="Gigascience">
        <title>Chromosome-level genome of the poultry shaft louse Menopon gallinae provides insight into the host-switching and adaptive evolution of parasitic lice.</title>
        <authorList>
            <person name="Xu Y."/>
            <person name="Ma L."/>
            <person name="Liu S."/>
            <person name="Liang Y."/>
            <person name="Liu Q."/>
            <person name="He Z."/>
            <person name="Tian L."/>
            <person name="Duan Y."/>
            <person name="Cai W."/>
            <person name="Li H."/>
            <person name="Song F."/>
        </authorList>
    </citation>
    <scope>NUCLEOTIDE SEQUENCE</scope>
    <source>
        <strain evidence="14">Cailab_2023a</strain>
    </source>
</reference>
<evidence type="ECO:0000256" key="7">
    <source>
        <dbReference type="ARBA" id="ARBA00023128"/>
    </source>
</evidence>
<evidence type="ECO:0000256" key="10">
    <source>
        <dbReference type="PROSITE-ProRule" id="PRU00409"/>
    </source>
</evidence>
<gene>
    <name evidence="14" type="ORF">PYX00_002227</name>
</gene>
<keyword evidence="8" id="KW-0092">Biotin</keyword>
<dbReference type="Pfam" id="PF00289">
    <property type="entry name" value="Biotin_carb_N"/>
    <property type="match status" value="1"/>
</dbReference>
<keyword evidence="6" id="KW-0809">Transit peptide</keyword>
<evidence type="ECO:0000256" key="1">
    <source>
        <dbReference type="ARBA" id="ARBA00001953"/>
    </source>
</evidence>
<dbReference type="Pfam" id="PF02785">
    <property type="entry name" value="Biotin_carb_C"/>
    <property type="match status" value="1"/>
</dbReference>
<dbReference type="NCBIfam" id="NF006367">
    <property type="entry name" value="PRK08591.1"/>
    <property type="match status" value="1"/>
</dbReference>
<dbReference type="AlphaFoldDB" id="A0AAW2II48"/>
<feature type="domain" description="ATP-grasp" evidence="12">
    <location>
        <begin position="141"/>
        <end position="339"/>
    </location>
</feature>
<evidence type="ECO:0000256" key="2">
    <source>
        <dbReference type="ARBA" id="ARBA00004305"/>
    </source>
</evidence>
<dbReference type="FunFam" id="3.30.470.20:FF:000028">
    <property type="entry name" value="Methylcrotonoyl-CoA carboxylase subunit alpha, mitochondrial"/>
    <property type="match status" value="1"/>
</dbReference>
<organism evidence="14">
    <name type="scientific">Menopon gallinae</name>
    <name type="common">poultry shaft louse</name>
    <dbReference type="NCBI Taxonomy" id="328185"/>
    <lineage>
        <taxon>Eukaryota</taxon>
        <taxon>Metazoa</taxon>
        <taxon>Ecdysozoa</taxon>
        <taxon>Arthropoda</taxon>
        <taxon>Hexapoda</taxon>
        <taxon>Insecta</taxon>
        <taxon>Pterygota</taxon>
        <taxon>Neoptera</taxon>
        <taxon>Paraneoptera</taxon>
        <taxon>Psocodea</taxon>
        <taxon>Troctomorpha</taxon>
        <taxon>Phthiraptera</taxon>
        <taxon>Amblycera</taxon>
        <taxon>Menoponidae</taxon>
        <taxon>Menopon</taxon>
    </lineage>
</organism>
<comment type="subcellular location">
    <subcellularLocation>
        <location evidence="2">Mitochondrion matrix</location>
    </subcellularLocation>
</comment>
<protein>
    <recommendedName>
        <fullName evidence="15">Methylcrotonoyl-CoA carboxylase subunit alpha, mitochondrial</fullName>
    </recommendedName>
</protein>
<dbReference type="CDD" id="cd06850">
    <property type="entry name" value="biotinyl_domain"/>
    <property type="match status" value="1"/>
</dbReference>
<evidence type="ECO:0000256" key="3">
    <source>
        <dbReference type="ARBA" id="ARBA00022598"/>
    </source>
</evidence>
<dbReference type="SUPFAM" id="SSF51246">
    <property type="entry name" value="Rudiment single hybrid motif"/>
    <property type="match status" value="1"/>
</dbReference>
<evidence type="ECO:0000256" key="5">
    <source>
        <dbReference type="ARBA" id="ARBA00022840"/>
    </source>
</evidence>
<dbReference type="InterPro" id="IPR050856">
    <property type="entry name" value="Biotin_carboxylase_complex"/>
</dbReference>
<evidence type="ECO:0000256" key="6">
    <source>
        <dbReference type="ARBA" id="ARBA00022946"/>
    </source>
</evidence>
<proteinExistence type="predicted"/>
<dbReference type="GO" id="GO:0005759">
    <property type="term" value="C:mitochondrial matrix"/>
    <property type="evidence" value="ECO:0007669"/>
    <property type="project" value="UniProtKB-SubCell"/>
</dbReference>
<comment type="function">
    <text evidence="9">This is one of the 2 subunits of the biotin-dependent propionyl-CoA carboxylase (PCC), a mitochondrial enzyme involved in the catabolism of odd chain fatty acids, branched-chain amino acids isoleucine, threonine, methionine, and valine and other metabolites. Propionyl-CoA carboxylase catalyzes the carboxylation of propionyl-CoA/propanoyl-CoA to D-methylmalonyl-CoA/(S)-methylmalonyl-CoA. Within the holoenzyme, the alpha subunit catalyzes the ATP-dependent carboxylation of the biotin carried by the biotin carboxyl carrier (BCC) domain, while the beta subunit then transfers the carboxyl group from carboxylated biotin to propionyl-CoA. Propionyl-CoA carboxylase also significantly acts on butyryl-CoA/butanoyl-CoA, which is converted to ethylmalonyl-CoA/(2S)-ethylmalonyl-CoA. Other alternative minor substrates include (2E)-butenoyl-CoA/crotonoyl-CoA.</text>
</comment>
<dbReference type="GO" id="GO:0046872">
    <property type="term" value="F:metal ion binding"/>
    <property type="evidence" value="ECO:0007669"/>
    <property type="project" value="InterPro"/>
</dbReference>
<dbReference type="InterPro" id="IPR005482">
    <property type="entry name" value="Biotin_COase_C"/>
</dbReference>
<dbReference type="PROSITE" id="PS50979">
    <property type="entry name" value="BC"/>
    <property type="match status" value="1"/>
</dbReference>
<accession>A0AAW2II48</accession>
<dbReference type="InterPro" id="IPR005481">
    <property type="entry name" value="BC-like_N"/>
</dbReference>
<comment type="cofactor">
    <cofactor evidence="1">
        <name>biotin</name>
        <dbReference type="ChEBI" id="CHEBI:57586"/>
    </cofactor>
</comment>
<evidence type="ECO:0000256" key="4">
    <source>
        <dbReference type="ARBA" id="ARBA00022741"/>
    </source>
</evidence>
<evidence type="ECO:0000256" key="8">
    <source>
        <dbReference type="ARBA" id="ARBA00023267"/>
    </source>
</evidence>
<keyword evidence="3" id="KW-0436">Ligase</keyword>
<keyword evidence="4 10" id="KW-0547">Nucleotide-binding</keyword>
<dbReference type="Pfam" id="PF00364">
    <property type="entry name" value="Biotin_lipoyl"/>
    <property type="match status" value="1"/>
</dbReference>
<dbReference type="SUPFAM" id="SSF51230">
    <property type="entry name" value="Single hybrid motif"/>
    <property type="match status" value="1"/>
</dbReference>
<comment type="caution">
    <text evidence="14">The sequence shown here is derived from an EMBL/GenBank/DDBJ whole genome shotgun (WGS) entry which is preliminary data.</text>
</comment>
<sequence length="697" mass="78810">MALLFKKPIILPCQHYRHFSQTIDKVLIANRGEIACRIMRTARKLGIKTVAVYSDADANSMHVCMADESYHIGPSASQESYLKGDKLLEIAKHSNSKAIHPGYGFLSENTEFAVQCQKSNICFIGPPASAIRDMGIKSTSKAIMIEAGVPTVQGYHGENQTDEYLLQQSERIGFPVMLKAVRGGGGKGMRIARSKEDFHMQLESARTEALKSFGNCDMLIEKFVENPRHVEVQIFGDTHGNYVYLFERDCSVQRRHQKVIEEAPAPGISEELRKKLGTAATQAARAVGYVGAGTVEFILDKNTHEYYFMEMNTRLQVEHPITEMITNTDLVEWQFKVANGDKLPLTQDDIKLRGHAFEARIYAEDPNQNFLPGAGNLEYLKTPTENYDVRVETGVRQGDEISVYYDPMIAKLVVWGSDRNEALLKITEKLVQFNVAGLPTNINFLLSLARHDEFKKGNVHTNFIPDYEKELFKKKEWTKELIAFAVLGQLFSEDVNNIRIGSTNDPFLAECSFRLNHHLLRKLTYKCNENIEMKVEVLFQRNNEFNIKYEIEDLESKEKKTGDFSVRGKYTTSENDLTIECCIDRQILRSRVYIRNNHIHIFSQMGHLEIMIPEPTYLKKSGSSEATGNAVSPMPGVVDKVFVNKDDTVTAGQPLLTIIAMKMEYIIKSPKDGKIDEIPHKVGESVAKNAVLVKFAE</sequence>
<dbReference type="PROSITE" id="PS50968">
    <property type="entry name" value="BIOTINYL_LIPOYL"/>
    <property type="match status" value="1"/>
</dbReference>
<evidence type="ECO:0000259" key="11">
    <source>
        <dbReference type="PROSITE" id="PS50968"/>
    </source>
</evidence>
<evidence type="ECO:0000259" key="12">
    <source>
        <dbReference type="PROSITE" id="PS50975"/>
    </source>
</evidence>
<evidence type="ECO:0000313" key="14">
    <source>
        <dbReference type="EMBL" id="KAL0281155.1"/>
    </source>
</evidence>
<dbReference type="GO" id="GO:0004485">
    <property type="term" value="F:methylcrotonoyl-CoA carboxylase activity"/>
    <property type="evidence" value="ECO:0007669"/>
    <property type="project" value="TreeGrafter"/>
</dbReference>
<dbReference type="InterPro" id="IPR000089">
    <property type="entry name" value="Biotin_lipoyl"/>
</dbReference>
<dbReference type="InterPro" id="IPR005479">
    <property type="entry name" value="CPAse_ATP-bd"/>
</dbReference>
<dbReference type="GO" id="GO:0005524">
    <property type="term" value="F:ATP binding"/>
    <property type="evidence" value="ECO:0007669"/>
    <property type="project" value="UniProtKB-UniRule"/>
</dbReference>